<evidence type="ECO:0000259" key="2">
    <source>
        <dbReference type="Pfam" id="PF00108"/>
    </source>
</evidence>
<evidence type="ECO:0000256" key="1">
    <source>
        <dbReference type="SAM" id="MobiDB-lite"/>
    </source>
</evidence>
<dbReference type="GO" id="GO:0010124">
    <property type="term" value="P:phenylacetate catabolic process"/>
    <property type="evidence" value="ECO:0007669"/>
    <property type="project" value="TreeGrafter"/>
</dbReference>
<dbReference type="PANTHER" id="PTHR43853:SF15">
    <property type="entry name" value="3-KETOACYL-COA THIOLASE 5, PEROXISOMAL"/>
    <property type="match status" value="1"/>
</dbReference>
<keyword evidence="4" id="KW-1185">Reference proteome</keyword>
<evidence type="ECO:0000313" key="3">
    <source>
        <dbReference type="EMBL" id="KAG5631008.1"/>
    </source>
</evidence>
<dbReference type="InterPro" id="IPR050215">
    <property type="entry name" value="Thiolase-like_sf_Thiolase"/>
</dbReference>
<dbReference type="SUPFAM" id="SSF53901">
    <property type="entry name" value="Thiolase-like"/>
    <property type="match status" value="1"/>
</dbReference>
<dbReference type="InterPro" id="IPR020616">
    <property type="entry name" value="Thiolase_N"/>
</dbReference>
<feature type="domain" description="Thiolase N-terminal" evidence="2">
    <location>
        <begin position="13"/>
        <end position="48"/>
    </location>
</feature>
<organism evidence="3 4">
    <name type="scientific">Solanum commersonii</name>
    <name type="common">Commerson's wild potato</name>
    <name type="synonym">Commerson's nightshade</name>
    <dbReference type="NCBI Taxonomy" id="4109"/>
    <lineage>
        <taxon>Eukaryota</taxon>
        <taxon>Viridiplantae</taxon>
        <taxon>Streptophyta</taxon>
        <taxon>Embryophyta</taxon>
        <taxon>Tracheophyta</taxon>
        <taxon>Spermatophyta</taxon>
        <taxon>Magnoliopsida</taxon>
        <taxon>eudicotyledons</taxon>
        <taxon>Gunneridae</taxon>
        <taxon>Pentapetalae</taxon>
        <taxon>asterids</taxon>
        <taxon>lamiids</taxon>
        <taxon>Solanales</taxon>
        <taxon>Solanaceae</taxon>
        <taxon>Solanoideae</taxon>
        <taxon>Solaneae</taxon>
        <taxon>Solanum</taxon>
    </lineage>
</organism>
<feature type="region of interest" description="Disordered" evidence="1">
    <location>
        <begin position="1"/>
        <end position="31"/>
    </location>
</feature>
<evidence type="ECO:0000313" key="4">
    <source>
        <dbReference type="Proteomes" id="UP000824120"/>
    </source>
</evidence>
<comment type="caution">
    <text evidence="3">The sequence shown here is derived from an EMBL/GenBank/DDBJ whole genome shotgun (WGS) entry which is preliminary data.</text>
</comment>
<dbReference type="Pfam" id="PF00108">
    <property type="entry name" value="Thiolase_N"/>
    <property type="match status" value="1"/>
</dbReference>
<dbReference type="GO" id="GO:0005777">
    <property type="term" value="C:peroxisome"/>
    <property type="evidence" value="ECO:0007669"/>
    <property type="project" value="TreeGrafter"/>
</dbReference>
<dbReference type="PANTHER" id="PTHR43853">
    <property type="entry name" value="3-KETOACYL-COA THIOLASE, PEROXISOMAL"/>
    <property type="match status" value="1"/>
</dbReference>
<proteinExistence type="predicted"/>
<protein>
    <recommendedName>
        <fullName evidence="2">Thiolase N-terminal domain-containing protein</fullName>
    </recommendedName>
</protein>
<dbReference type="Gene3D" id="3.40.50.720">
    <property type="entry name" value="NAD(P)-binding Rossmann-like Domain"/>
    <property type="match status" value="1"/>
</dbReference>
<accession>A0A9J6B2Y9</accession>
<feature type="compositionally biased region" description="Basic and acidic residues" evidence="1">
    <location>
        <begin position="1"/>
        <end position="10"/>
    </location>
</feature>
<gene>
    <name evidence="3" type="ORF">H5410_002725</name>
</gene>
<dbReference type="Gene3D" id="3.40.47.10">
    <property type="match status" value="1"/>
</dbReference>
<dbReference type="EMBL" id="JACXVP010000001">
    <property type="protein sequence ID" value="KAG5631008.1"/>
    <property type="molecule type" value="Genomic_DNA"/>
</dbReference>
<dbReference type="Proteomes" id="UP000824120">
    <property type="component" value="Chromosome 1"/>
</dbReference>
<dbReference type="OrthoDB" id="1621027at2759"/>
<dbReference type="GO" id="GO:0006635">
    <property type="term" value="P:fatty acid beta-oxidation"/>
    <property type="evidence" value="ECO:0007669"/>
    <property type="project" value="TreeGrafter"/>
</dbReference>
<reference evidence="3 4" key="1">
    <citation type="submission" date="2020-09" db="EMBL/GenBank/DDBJ databases">
        <title>De no assembly of potato wild relative species, Solanum commersonii.</title>
        <authorList>
            <person name="Cho K."/>
        </authorList>
    </citation>
    <scope>NUCLEOTIDE SEQUENCE [LARGE SCALE GENOMIC DNA]</scope>
    <source>
        <strain evidence="3">LZ3.2</strain>
        <tissue evidence="3">Leaf</tissue>
    </source>
</reference>
<sequence length="145" mass="16009">MEEMKTKMEPSRGLAKLKPPFKRDGATTTGNSSQVSDVVAAVLLMKRSIAMQKGLLILSVFRFLKINSSREENLTVIAGTFIPYLHVLISTPFHPAYVTTERIKKAKIYTWRVELDHIMLIGEAAAIGLAMMLEITGSNTVSVAD</sequence>
<dbReference type="AlphaFoldDB" id="A0A9J6B2Y9"/>
<name>A0A9J6B2Y9_SOLCO</name>
<dbReference type="GO" id="GO:0003988">
    <property type="term" value="F:acetyl-CoA C-acyltransferase activity"/>
    <property type="evidence" value="ECO:0007669"/>
    <property type="project" value="TreeGrafter"/>
</dbReference>
<dbReference type="InterPro" id="IPR016039">
    <property type="entry name" value="Thiolase-like"/>
</dbReference>